<dbReference type="EMBL" id="CP058601">
    <property type="protein sequence ID" value="QLG47386.1"/>
    <property type="molecule type" value="Genomic_DNA"/>
</dbReference>
<reference evidence="1 2" key="1">
    <citation type="submission" date="2020-07" db="EMBL/GenBank/DDBJ databases">
        <authorList>
            <person name="Cui H."/>
        </authorList>
    </citation>
    <scope>NUCLEOTIDE SEQUENCE [LARGE SCALE GENOMIC DNA]</scope>
    <source>
        <strain evidence="1 2">YPL8</strain>
    </source>
</reference>
<dbReference type="Pfam" id="PF09844">
    <property type="entry name" value="DUF2071"/>
    <property type="match status" value="1"/>
</dbReference>
<evidence type="ECO:0000313" key="2">
    <source>
        <dbReference type="Proteomes" id="UP000509241"/>
    </source>
</evidence>
<dbReference type="InterPro" id="IPR018644">
    <property type="entry name" value="DUF2071"/>
</dbReference>
<dbReference type="Gene3D" id="2.40.400.10">
    <property type="entry name" value="Acetoacetate decarboxylase-like"/>
    <property type="match status" value="1"/>
</dbReference>
<dbReference type="OrthoDB" id="233478at2157"/>
<proteinExistence type="predicted"/>
<gene>
    <name evidence="1" type="ORF">HYG82_00265</name>
</gene>
<keyword evidence="2" id="KW-1185">Reference proteome</keyword>
<dbReference type="AlphaFoldDB" id="A0A7D5GQD0"/>
<dbReference type="SUPFAM" id="SSF160104">
    <property type="entry name" value="Acetoacetate decarboxylase-like"/>
    <property type="match status" value="1"/>
</dbReference>
<protein>
    <submittedName>
        <fullName evidence="1">DUF2071 domain-containing protein</fullName>
    </submittedName>
</protein>
<dbReference type="Proteomes" id="UP000509241">
    <property type="component" value="Chromosome"/>
</dbReference>
<sequence>MVIALEMGWRHLLFENWLVDPAVIEAHLPEALAADVYDGSAWLSVIPFTNVAVRPKGVPKRAGIQLPEINVRTYVTRDGVPSVYFFSLDAQGLASVVGARYFHHLPYYYARISIDGTDGKVRFRSRRRHPGARPANYEATYWPTGEPISAPDDPLGSFLVERYRFYTQSPDGSLRYTDVDHEPWTLYPAAADVETNTLLTADGFAHPTSEPVYFYSPGLDVVAFPSQRREERK</sequence>
<dbReference type="PANTHER" id="PTHR39186:SF1">
    <property type="entry name" value="DUF2071 DOMAIN-CONTAINING PROTEIN"/>
    <property type="match status" value="1"/>
</dbReference>
<dbReference type="PANTHER" id="PTHR39186">
    <property type="entry name" value="DUF2071 FAMILY PROTEIN"/>
    <property type="match status" value="1"/>
</dbReference>
<evidence type="ECO:0000313" key="1">
    <source>
        <dbReference type="EMBL" id="QLG47386.1"/>
    </source>
</evidence>
<dbReference type="KEGG" id="haly:HYG82_00265"/>
<organism evidence="1 2">
    <name type="scientific">Natrinema halophilum</name>
    <dbReference type="NCBI Taxonomy" id="1699371"/>
    <lineage>
        <taxon>Archaea</taxon>
        <taxon>Methanobacteriati</taxon>
        <taxon>Methanobacteriota</taxon>
        <taxon>Stenosarchaea group</taxon>
        <taxon>Halobacteria</taxon>
        <taxon>Halobacteriales</taxon>
        <taxon>Natrialbaceae</taxon>
        <taxon>Natrinema</taxon>
    </lineage>
</organism>
<dbReference type="GeneID" id="56031678"/>
<dbReference type="InterPro" id="IPR023375">
    <property type="entry name" value="ADC_dom_sf"/>
</dbReference>
<accession>A0A7D5GQD0</accession>
<name>A0A7D5GQD0_9EURY</name>
<dbReference type="RefSeq" id="WP_179259129.1">
    <property type="nucleotide sequence ID" value="NZ_CP058601.1"/>
</dbReference>